<dbReference type="Proteomes" id="UP000590511">
    <property type="component" value="Unassembled WGS sequence"/>
</dbReference>
<evidence type="ECO:0000256" key="1">
    <source>
        <dbReference type="SAM" id="SignalP"/>
    </source>
</evidence>
<evidence type="ECO:0000313" key="3">
    <source>
        <dbReference type="EMBL" id="MBB4745992.1"/>
    </source>
</evidence>
<evidence type="ECO:0000313" key="5">
    <source>
        <dbReference type="Proteomes" id="UP000631312"/>
    </source>
</evidence>
<proteinExistence type="predicted"/>
<protein>
    <submittedName>
        <fullName evidence="3">Uncharacterized protein</fullName>
    </submittedName>
</protein>
<feature type="chain" id="PRO_5030897126" evidence="1">
    <location>
        <begin position="28"/>
        <end position="106"/>
    </location>
</feature>
<dbReference type="AlphaFoldDB" id="A0A7W7H8X6"/>
<dbReference type="RefSeq" id="WP_188118853.1">
    <property type="nucleotide sequence ID" value="NZ_BOMP01000092.1"/>
</dbReference>
<organism evidence="3 4">
    <name type="scientific">Actinoplanes lobatus</name>
    <dbReference type="NCBI Taxonomy" id="113568"/>
    <lineage>
        <taxon>Bacteria</taxon>
        <taxon>Bacillati</taxon>
        <taxon>Actinomycetota</taxon>
        <taxon>Actinomycetes</taxon>
        <taxon>Micromonosporales</taxon>
        <taxon>Micromonosporaceae</taxon>
        <taxon>Actinoplanes</taxon>
    </lineage>
</organism>
<gene>
    <name evidence="2" type="ORF">Alo02nite_52250</name>
    <name evidence="3" type="ORF">BJ964_000153</name>
</gene>
<reference evidence="2 5" key="2">
    <citation type="submission" date="2021-01" db="EMBL/GenBank/DDBJ databases">
        <title>Whole genome shotgun sequence of Actinoplanes lobatus NBRC 12513.</title>
        <authorList>
            <person name="Komaki H."/>
            <person name="Tamura T."/>
        </authorList>
    </citation>
    <scope>NUCLEOTIDE SEQUENCE [LARGE SCALE GENOMIC DNA]</scope>
    <source>
        <strain evidence="2 5">NBRC 12513</strain>
    </source>
</reference>
<dbReference type="EMBL" id="JACHNC010000001">
    <property type="protein sequence ID" value="MBB4745992.1"/>
    <property type="molecule type" value="Genomic_DNA"/>
</dbReference>
<reference evidence="3 4" key="1">
    <citation type="submission" date="2020-08" db="EMBL/GenBank/DDBJ databases">
        <title>Sequencing the genomes of 1000 actinobacteria strains.</title>
        <authorList>
            <person name="Klenk H.-P."/>
        </authorList>
    </citation>
    <scope>NUCLEOTIDE SEQUENCE [LARGE SCALE GENOMIC DNA]</scope>
    <source>
        <strain evidence="3 4">DSM 43150</strain>
    </source>
</reference>
<feature type="signal peptide" evidence="1">
    <location>
        <begin position="1"/>
        <end position="27"/>
    </location>
</feature>
<keyword evidence="1" id="KW-0732">Signal</keyword>
<name>A0A7W7H8X6_9ACTN</name>
<evidence type="ECO:0000313" key="2">
    <source>
        <dbReference type="EMBL" id="GIE42327.1"/>
    </source>
</evidence>
<keyword evidence="5" id="KW-1185">Reference proteome</keyword>
<evidence type="ECO:0000313" key="4">
    <source>
        <dbReference type="Proteomes" id="UP000590511"/>
    </source>
</evidence>
<comment type="caution">
    <text evidence="3">The sequence shown here is derived from an EMBL/GenBank/DDBJ whole genome shotgun (WGS) entry which is preliminary data.</text>
</comment>
<dbReference type="Proteomes" id="UP000631312">
    <property type="component" value="Unassembled WGS sequence"/>
</dbReference>
<accession>A0A7W7H8X6</accession>
<dbReference type="EMBL" id="BOMP01000092">
    <property type="protein sequence ID" value="GIE42327.1"/>
    <property type="molecule type" value="Genomic_DNA"/>
</dbReference>
<sequence>MRKAMIGVGAAVLALGGSLAVAVPASAHTEYGDYRGTDVRIRNTPYTTDNVIHGLGQPGHGTAQYCFKIGSTVSGNRYWQYHMNRRTSVKGYSSETLLTVVNGEMC</sequence>